<organism evidence="1 2">
    <name type="scientific">Trichoderma harzianum CBS 226.95</name>
    <dbReference type="NCBI Taxonomy" id="983964"/>
    <lineage>
        <taxon>Eukaryota</taxon>
        <taxon>Fungi</taxon>
        <taxon>Dikarya</taxon>
        <taxon>Ascomycota</taxon>
        <taxon>Pezizomycotina</taxon>
        <taxon>Sordariomycetes</taxon>
        <taxon>Hypocreomycetidae</taxon>
        <taxon>Hypocreales</taxon>
        <taxon>Hypocreaceae</taxon>
        <taxon>Trichoderma</taxon>
    </lineage>
</organism>
<evidence type="ECO:0000313" key="2">
    <source>
        <dbReference type="Proteomes" id="UP000241690"/>
    </source>
</evidence>
<dbReference type="EMBL" id="KZ679683">
    <property type="protein sequence ID" value="PTB52839.1"/>
    <property type="molecule type" value="Genomic_DNA"/>
</dbReference>
<dbReference type="Proteomes" id="UP000241690">
    <property type="component" value="Unassembled WGS sequence"/>
</dbReference>
<sequence length="93" mass="11212">MDMVQNPTLEQSMYAMLKGMRQIDHDINHLRNRLAYIEWRKNTLTSAYETISDKWEQETMEYEQYLLQTREFTAVVEQRIVEYGSPYVDHSAM</sequence>
<protein>
    <submittedName>
        <fullName evidence="1">Uncharacterized protein</fullName>
    </submittedName>
</protein>
<dbReference type="AlphaFoldDB" id="A0A2T4A6Y7"/>
<evidence type="ECO:0000313" key="1">
    <source>
        <dbReference type="EMBL" id="PTB52839.1"/>
    </source>
</evidence>
<keyword evidence="2" id="KW-1185">Reference proteome</keyword>
<reference evidence="1 2" key="1">
    <citation type="submission" date="2016-07" db="EMBL/GenBank/DDBJ databases">
        <title>Multiple horizontal gene transfer events from other fungi enriched the ability of initially mycotrophic Trichoderma (Ascomycota) to feed on dead plant biomass.</title>
        <authorList>
            <consortium name="DOE Joint Genome Institute"/>
            <person name="Aerts A."/>
            <person name="Atanasova L."/>
            <person name="Chenthamara K."/>
            <person name="Zhang J."/>
            <person name="Grujic M."/>
            <person name="Henrissat B."/>
            <person name="Kuo A."/>
            <person name="Salamov A."/>
            <person name="Lipzen A."/>
            <person name="Labutti K."/>
            <person name="Barry K."/>
            <person name="Miao Y."/>
            <person name="Rahimi M.J."/>
            <person name="Shen Q."/>
            <person name="Grigoriev I.V."/>
            <person name="Kubicek C.P."/>
            <person name="Druzhinina I.S."/>
        </authorList>
    </citation>
    <scope>NUCLEOTIDE SEQUENCE [LARGE SCALE GENOMIC DNA]</scope>
    <source>
        <strain evidence="1 2">CBS 226.95</strain>
    </source>
</reference>
<accession>A0A2T4A6Y7</accession>
<dbReference type="GeneID" id="36621714"/>
<gene>
    <name evidence="1" type="ORF">M431DRAFT_18330</name>
</gene>
<dbReference type="RefSeq" id="XP_024772516.1">
    <property type="nucleotide sequence ID" value="XM_024913153.1"/>
</dbReference>
<proteinExistence type="predicted"/>
<name>A0A2T4A6Y7_TRIHA</name>